<evidence type="ECO:0000259" key="6">
    <source>
        <dbReference type="Pfam" id="PF08240"/>
    </source>
</evidence>
<dbReference type="OrthoDB" id="256333at2759"/>
<dbReference type="PANTHER" id="PTHR43350">
    <property type="entry name" value="NAD-DEPENDENT ALCOHOL DEHYDROGENASE"/>
    <property type="match status" value="1"/>
</dbReference>
<gene>
    <name evidence="7" type="ORF">HXX76_011157</name>
</gene>
<keyword evidence="4" id="KW-0862">Zinc</keyword>
<evidence type="ECO:0000256" key="2">
    <source>
        <dbReference type="ARBA" id="ARBA00008072"/>
    </source>
</evidence>
<comment type="caution">
    <text evidence="7">The sequence shown here is derived from an EMBL/GenBank/DDBJ whole genome shotgun (WGS) entry which is preliminary data.</text>
</comment>
<dbReference type="Proteomes" id="UP000650467">
    <property type="component" value="Unassembled WGS sequence"/>
</dbReference>
<proteinExistence type="inferred from homology"/>
<name>A0A835SPI0_CHLIN</name>
<dbReference type="AlphaFoldDB" id="A0A835SPI0"/>
<evidence type="ECO:0000313" key="7">
    <source>
        <dbReference type="EMBL" id="KAG2428912.1"/>
    </source>
</evidence>
<dbReference type="InterPro" id="IPR011032">
    <property type="entry name" value="GroES-like_sf"/>
</dbReference>
<keyword evidence="5" id="KW-0560">Oxidoreductase</keyword>
<dbReference type="SUPFAM" id="SSF50129">
    <property type="entry name" value="GroES-like"/>
    <property type="match status" value="1"/>
</dbReference>
<dbReference type="GO" id="GO:0016491">
    <property type="term" value="F:oxidoreductase activity"/>
    <property type="evidence" value="ECO:0007669"/>
    <property type="project" value="UniProtKB-KW"/>
</dbReference>
<dbReference type="PANTHER" id="PTHR43350:SF2">
    <property type="entry name" value="GROES-LIKE ZINC-BINDING ALCOHOL DEHYDROGENASE FAMILY PROTEIN"/>
    <property type="match status" value="1"/>
</dbReference>
<dbReference type="InterPro" id="IPR013154">
    <property type="entry name" value="ADH-like_N"/>
</dbReference>
<reference evidence="7" key="1">
    <citation type="journal article" date="2020" name="bioRxiv">
        <title>Comparative genomics of Chlamydomonas.</title>
        <authorList>
            <person name="Craig R.J."/>
            <person name="Hasan A.R."/>
            <person name="Ness R.W."/>
            <person name="Keightley P.D."/>
        </authorList>
    </citation>
    <scope>NUCLEOTIDE SEQUENCE</scope>
    <source>
        <strain evidence="7">SAG 7.73</strain>
    </source>
</reference>
<dbReference type="Gene3D" id="3.90.180.10">
    <property type="entry name" value="Medium-chain alcohol dehydrogenases, catalytic domain"/>
    <property type="match status" value="1"/>
</dbReference>
<dbReference type="Gene3D" id="3.40.50.720">
    <property type="entry name" value="NAD(P)-binding Rossmann-like Domain"/>
    <property type="match status" value="1"/>
</dbReference>
<feature type="domain" description="Alcohol dehydrogenase-like N-terminal" evidence="6">
    <location>
        <begin position="15"/>
        <end position="140"/>
    </location>
</feature>
<dbReference type="InterPro" id="IPR036291">
    <property type="entry name" value="NAD(P)-bd_dom_sf"/>
</dbReference>
<dbReference type="EMBL" id="JAEHOC010000032">
    <property type="protein sequence ID" value="KAG2428912.1"/>
    <property type="molecule type" value="Genomic_DNA"/>
</dbReference>
<evidence type="ECO:0000256" key="4">
    <source>
        <dbReference type="ARBA" id="ARBA00022833"/>
    </source>
</evidence>
<comment type="cofactor">
    <cofactor evidence="1">
        <name>Zn(2+)</name>
        <dbReference type="ChEBI" id="CHEBI:29105"/>
    </cofactor>
</comment>
<dbReference type="Pfam" id="PF08240">
    <property type="entry name" value="ADH_N"/>
    <property type="match status" value="1"/>
</dbReference>
<organism evidence="7 8">
    <name type="scientific">Chlamydomonas incerta</name>
    <dbReference type="NCBI Taxonomy" id="51695"/>
    <lineage>
        <taxon>Eukaryota</taxon>
        <taxon>Viridiplantae</taxon>
        <taxon>Chlorophyta</taxon>
        <taxon>core chlorophytes</taxon>
        <taxon>Chlorophyceae</taxon>
        <taxon>CS clade</taxon>
        <taxon>Chlamydomonadales</taxon>
        <taxon>Chlamydomonadaceae</taxon>
        <taxon>Chlamydomonas</taxon>
    </lineage>
</organism>
<dbReference type="GO" id="GO:0046872">
    <property type="term" value="F:metal ion binding"/>
    <property type="evidence" value="ECO:0007669"/>
    <property type="project" value="UniProtKB-KW"/>
</dbReference>
<evidence type="ECO:0000256" key="1">
    <source>
        <dbReference type="ARBA" id="ARBA00001947"/>
    </source>
</evidence>
<evidence type="ECO:0000313" key="8">
    <source>
        <dbReference type="Proteomes" id="UP000650467"/>
    </source>
</evidence>
<evidence type="ECO:0000256" key="5">
    <source>
        <dbReference type="ARBA" id="ARBA00023002"/>
    </source>
</evidence>
<evidence type="ECO:0000256" key="3">
    <source>
        <dbReference type="ARBA" id="ARBA00022723"/>
    </source>
</evidence>
<protein>
    <recommendedName>
        <fullName evidence="6">Alcohol dehydrogenase-like N-terminal domain-containing protein</fullName>
    </recommendedName>
</protein>
<comment type="similarity">
    <text evidence="2">Belongs to the zinc-containing alcohol dehydrogenase family.</text>
</comment>
<keyword evidence="8" id="KW-1185">Reference proteome</keyword>
<keyword evidence="3" id="KW-0479">Metal-binding</keyword>
<accession>A0A835SPI0</accession>
<sequence>MQPKLEKDRPVPKPGPGEVLIKVSRAGVCSTDLEIIRGYVPGYDGVLGHEFVGVVVAYGPPPPAAAAGSGADTGSWPPRSTPLGTRVVGEINCNDAHYTCADALFQRNHAPGRSVLGIIGRDGCLADYLVLPALNLHAVPPGLSDAEAVFAEPLAAACRIPEQGLPRQPGGDRVAVIGDGKLGLLTAAVLSRHIAAAGGPRLTLVGRHTAKMALVPGELDRVVSVGDGAAVAEQLGGQFDLVVEASGSAHGIRTALALCRPLGTVLLKSTVSTLQPPAALAPEQPTGQQRAGQLGQQPAAAAAVAPTWAELANDIVVNEKVLVGSRCGPFDAALRLMAGDEGVRGLLRAMVAAELPLREAGAAALERAASKGTLKVQVVM</sequence>
<dbReference type="SUPFAM" id="SSF51735">
    <property type="entry name" value="NAD(P)-binding Rossmann-fold domains"/>
    <property type="match status" value="1"/>
</dbReference>